<dbReference type="InterPro" id="IPR017853">
    <property type="entry name" value="GH"/>
</dbReference>
<dbReference type="SMART" id="SM01217">
    <property type="entry name" value="Fn3_like"/>
    <property type="match status" value="1"/>
</dbReference>
<name>T0R676_SAPDV</name>
<accession>T0R676</accession>
<keyword evidence="3" id="KW-0378">Hydrolase</keyword>
<organism evidence="8 9">
    <name type="scientific">Saprolegnia diclina (strain VS20)</name>
    <dbReference type="NCBI Taxonomy" id="1156394"/>
    <lineage>
        <taxon>Eukaryota</taxon>
        <taxon>Sar</taxon>
        <taxon>Stramenopiles</taxon>
        <taxon>Oomycota</taxon>
        <taxon>Saprolegniomycetes</taxon>
        <taxon>Saprolegniales</taxon>
        <taxon>Saprolegniaceae</taxon>
        <taxon>Saprolegnia</taxon>
    </lineage>
</organism>
<feature type="chain" id="PRO_5004583786" description="Fibronectin type III-like domain-containing protein" evidence="6">
    <location>
        <begin position="23"/>
        <end position="738"/>
    </location>
</feature>
<evidence type="ECO:0000313" key="9">
    <source>
        <dbReference type="Proteomes" id="UP000030762"/>
    </source>
</evidence>
<dbReference type="eggNOG" id="ENOG502QQ55">
    <property type="taxonomic scope" value="Eukaryota"/>
</dbReference>
<dbReference type="InterPro" id="IPR002772">
    <property type="entry name" value="Glyco_hydro_3_C"/>
</dbReference>
<keyword evidence="9" id="KW-1185">Reference proteome</keyword>
<evidence type="ECO:0000256" key="2">
    <source>
        <dbReference type="ARBA" id="ARBA00022729"/>
    </source>
</evidence>
<evidence type="ECO:0000256" key="5">
    <source>
        <dbReference type="SAM" id="Phobius"/>
    </source>
</evidence>
<gene>
    <name evidence="8" type="ORF">SDRG_17112</name>
</gene>
<dbReference type="SUPFAM" id="SSF51445">
    <property type="entry name" value="(Trans)glycosidases"/>
    <property type="match status" value="1"/>
</dbReference>
<dbReference type="VEuPathDB" id="FungiDB:SDRG_17112"/>
<feature type="transmembrane region" description="Helical" evidence="5">
    <location>
        <begin position="502"/>
        <end position="525"/>
    </location>
</feature>
<dbReference type="PRINTS" id="PR00133">
    <property type="entry name" value="GLHYDRLASE3"/>
</dbReference>
<dbReference type="PANTHER" id="PTHR42721">
    <property type="entry name" value="SUGAR HYDROLASE-RELATED"/>
    <property type="match status" value="1"/>
</dbReference>
<evidence type="ECO:0000256" key="6">
    <source>
        <dbReference type="SAM" id="SignalP"/>
    </source>
</evidence>
<comment type="similarity">
    <text evidence="1">Belongs to the glycosyl hydrolase 3 family.</text>
</comment>
<evidence type="ECO:0000256" key="4">
    <source>
        <dbReference type="ARBA" id="ARBA00023295"/>
    </source>
</evidence>
<feature type="signal peptide" evidence="6">
    <location>
        <begin position="1"/>
        <end position="22"/>
    </location>
</feature>
<dbReference type="AlphaFoldDB" id="T0R676"/>
<dbReference type="GO" id="GO:0031222">
    <property type="term" value="P:arabinan catabolic process"/>
    <property type="evidence" value="ECO:0007669"/>
    <property type="project" value="TreeGrafter"/>
</dbReference>
<keyword evidence="5" id="KW-0472">Membrane</keyword>
<protein>
    <recommendedName>
        <fullName evidence="7">Fibronectin type III-like domain-containing protein</fullName>
    </recommendedName>
</protein>
<dbReference type="OMA" id="WGFKGHV"/>
<dbReference type="InterPro" id="IPR026891">
    <property type="entry name" value="Fn3-like"/>
</dbReference>
<evidence type="ECO:0000259" key="7">
    <source>
        <dbReference type="SMART" id="SM01217"/>
    </source>
</evidence>
<reference evidence="8 9" key="1">
    <citation type="submission" date="2012-04" db="EMBL/GenBank/DDBJ databases">
        <title>The Genome Sequence of Saprolegnia declina VS20.</title>
        <authorList>
            <consortium name="The Broad Institute Genome Sequencing Platform"/>
            <person name="Russ C."/>
            <person name="Nusbaum C."/>
            <person name="Tyler B."/>
            <person name="van West P."/>
            <person name="Dieguez-Uribeondo J."/>
            <person name="de Bruijn I."/>
            <person name="Tripathy S."/>
            <person name="Jiang R."/>
            <person name="Young S.K."/>
            <person name="Zeng Q."/>
            <person name="Gargeya S."/>
            <person name="Fitzgerald M."/>
            <person name="Haas B."/>
            <person name="Abouelleil A."/>
            <person name="Alvarado L."/>
            <person name="Arachchi H.M."/>
            <person name="Berlin A."/>
            <person name="Chapman S.B."/>
            <person name="Goldberg J."/>
            <person name="Griggs A."/>
            <person name="Gujja S."/>
            <person name="Hansen M."/>
            <person name="Howarth C."/>
            <person name="Imamovic A."/>
            <person name="Larimer J."/>
            <person name="McCowen C."/>
            <person name="Montmayeur A."/>
            <person name="Murphy C."/>
            <person name="Neiman D."/>
            <person name="Pearson M."/>
            <person name="Priest M."/>
            <person name="Roberts A."/>
            <person name="Saif S."/>
            <person name="Shea T."/>
            <person name="Sisk P."/>
            <person name="Sykes S."/>
            <person name="Wortman J."/>
            <person name="Nusbaum C."/>
            <person name="Birren B."/>
        </authorList>
    </citation>
    <scope>NUCLEOTIDE SEQUENCE [LARGE SCALE GENOMIC DNA]</scope>
    <source>
        <strain evidence="8 9">VS20</strain>
    </source>
</reference>
<dbReference type="Gene3D" id="3.20.20.300">
    <property type="entry name" value="Glycoside hydrolase, family 3, N-terminal domain"/>
    <property type="match status" value="1"/>
</dbReference>
<dbReference type="GO" id="GO:0045493">
    <property type="term" value="P:xylan catabolic process"/>
    <property type="evidence" value="ECO:0007669"/>
    <property type="project" value="InterPro"/>
</dbReference>
<evidence type="ECO:0000256" key="3">
    <source>
        <dbReference type="ARBA" id="ARBA00022801"/>
    </source>
</evidence>
<dbReference type="GO" id="GO:0009044">
    <property type="term" value="F:xylan 1,4-beta-xylosidase activity"/>
    <property type="evidence" value="ECO:0007669"/>
    <property type="project" value="InterPro"/>
</dbReference>
<dbReference type="Gene3D" id="2.60.40.10">
    <property type="entry name" value="Immunoglobulins"/>
    <property type="match status" value="1"/>
</dbReference>
<dbReference type="PANTHER" id="PTHR42721:SF3">
    <property type="entry name" value="BETA-D-XYLOSIDASE 5-RELATED"/>
    <property type="match status" value="1"/>
</dbReference>
<feature type="domain" description="Fibronectin type III-like" evidence="7">
    <location>
        <begin position="651"/>
        <end position="722"/>
    </location>
</feature>
<dbReference type="SUPFAM" id="SSF52279">
    <property type="entry name" value="Beta-D-glucan exohydrolase, C-terminal domain"/>
    <property type="match status" value="1"/>
</dbReference>
<keyword evidence="4" id="KW-0326">Glycosidase</keyword>
<keyword evidence="5" id="KW-1133">Transmembrane helix</keyword>
<dbReference type="InterPro" id="IPR044993">
    <property type="entry name" value="BXL"/>
</dbReference>
<evidence type="ECO:0000256" key="1">
    <source>
        <dbReference type="ARBA" id="ARBA00005336"/>
    </source>
</evidence>
<dbReference type="Proteomes" id="UP000030762">
    <property type="component" value="Unassembled WGS sequence"/>
</dbReference>
<dbReference type="InterPro" id="IPR001764">
    <property type="entry name" value="Glyco_hydro_3_N"/>
</dbReference>
<dbReference type="InterPro" id="IPR036962">
    <property type="entry name" value="Glyco_hydro_3_N_sf"/>
</dbReference>
<dbReference type="Gene3D" id="3.40.50.1700">
    <property type="entry name" value="Glycoside hydrolase family 3 C-terminal domain"/>
    <property type="match status" value="1"/>
</dbReference>
<dbReference type="STRING" id="1156394.T0R676"/>
<dbReference type="EMBL" id="JH767330">
    <property type="protein sequence ID" value="EQC24992.1"/>
    <property type="molecule type" value="Genomic_DNA"/>
</dbReference>
<dbReference type="InterPro" id="IPR036881">
    <property type="entry name" value="Glyco_hydro_3_C_sf"/>
</dbReference>
<dbReference type="GeneID" id="19957839"/>
<proteinExistence type="inferred from homology"/>
<dbReference type="GO" id="GO:0046556">
    <property type="term" value="F:alpha-L-arabinofuranosidase activity"/>
    <property type="evidence" value="ECO:0007669"/>
    <property type="project" value="TreeGrafter"/>
</dbReference>
<keyword evidence="5" id="KW-0812">Transmembrane</keyword>
<dbReference type="RefSeq" id="XP_008621569.1">
    <property type="nucleotide sequence ID" value="XM_008623347.1"/>
</dbReference>
<evidence type="ECO:0000313" key="8">
    <source>
        <dbReference type="EMBL" id="EQC24992.1"/>
    </source>
</evidence>
<dbReference type="Pfam" id="PF01915">
    <property type="entry name" value="Glyco_hydro_3_C"/>
    <property type="match status" value="1"/>
</dbReference>
<dbReference type="Pfam" id="PF00933">
    <property type="entry name" value="Glyco_hydro_3"/>
    <property type="match status" value="1"/>
</dbReference>
<sequence length="738" mass="78684">MGRRTPWASIGALLLAVHLGHSASNHVCDNEPQRSYPFCDPTLPLDARVDDLVARIPLLEIPGLLGDNSTGSPSAGLPSYCWWSEGLHGVALSPAVRFAAPTTSATSFPMIISVAASFNRTLWHAMGNVIATEARAFHSVDHGGLTYWAPNMNIYRDPRWGRGQETPGEDPFVSAAYATAFVRGMQGTERFLKVSACCKHFSAYSQEVDRHSLSANVSAQDAADTYFPAFEACVRDGGASSVMCSYNAVNGVPSCADKGLLTHLLRETWGFDGYVVSDCGAVEDIYAHHKFTNSTAATCDATLRAGMDLNCGDFLQTHLPSALNQGLVRPETATRALKQLLRVQFRLGMYEPSRTRPYTDITIDDIDTPAHRQLAYEAAAQSVILLHNTKLLPLDVDTYTPGHRLVLLGPHVNATDALLGSYAGIPSSIASPLAGVEAFVSPMYVDAHAACAVDGGGIDADAMALAHAKATRQIVLFLGLNQSLEAEGMDRTHLRLPDVQLALFRAVVAIAASPIVVVLLTGGAVDLSEIKQHRNVGAIVYAGYLGQAGGSAIADVLFGAVNPSGRLPQTLYPASFVDEIAISDMNMRPTATTPGRTHRFYNGDVIYAFGHGLSYTTFRYDVGIASDVVVAGDPWRAAIHITNVGELIGDENLLCFALPPGAGIDNKPKQSLVAFDKVASLVPGDEFIWHLDLPPSTFALATMDGSTEIVPGTWTIAVGSVRIDVQVVAPMALATSNA</sequence>
<dbReference type="InParanoid" id="T0R676"/>
<dbReference type="InterPro" id="IPR013783">
    <property type="entry name" value="Ig-like_fold"/>
</dbReference>
<keyword evidence="2 6" id="KW-0732">Signal</keyword>
<dbReference type="OrthoDB" id="47059at2759"/>